<feature type="chain" id="PRO_5022848444" evidence="4">
    <location>
        <begin position="32"/>
        <end position="407"/>
    </location>
</feature>
<dbReference type="CDD" id="cd06327">
    <property type="entry name" value="PBP1_SBP-like"/>
    <property type="match status" value="1"/>
</dbReference>
<dbReference type="SUPFAM" id="SSF53822">
    <property type="entry name" value="Periplasmic binding protein-like I"/>
    <property type="match status" value="1"/>
</dbReference>
<evidence type="ECO:0000259" key="5">
    <source>
        <dbReference type="Pfam" id="PF13458"/>
    </source>
</evidence>
<evidence type="ECO:0000256" key="1">
    <source>
        <dbReference type="ARBA" id="ARBA00010062"/>
    </source>
</evidence>
<dbReference type="PANTHER" id="PTHR30483">
    <property type="entry name" value="LEUCINE-SPECIFIC-BINDING PROTEIN"/>
    <property type="match status" value="1"/>
</dbReference>
<dbReference type="Proteomes" id="UP000305267">
    <property type="component" value="Unassembled WGS sequence"/>
</dbReference>
<gene>
    <name evidence="6" type="ORF">FF100_18415</name>
</gene>
<dbReference type="OrthoDB" id="5450279at2"/>
<accession>A0A5C4LDL4</accession>
<protein>
    <submittedName>
        <fullName evidence="6">ABC transporter substrate-binding protein</fullName>
    </submittedName>
</protein>
<feature type="signal peptide" evidence="4">
    <location>
        <begin position="1"/>
        <end position="31"/>
    </location>
</feature>
<keyword evidence="7" id="KW-1185">Reference proteome</keyword>
<keyword evidence="2 4" id="KW-0732">Signal</keyword>
<dbReference type="AlphaFoldDB" id="A0A5C4LDL4"/>
<dbReference type="PANTHER" id="PTHR30483:SF6">
    <property type="entry name" value="PERIPLASMIC BINDING PROTEIN OF ABC TRANSPORTER FOR NATURAL AMINO ACIDS"/>
    <property type="match status" value="1"/>
</dbReference>
<dbReference type="Gene3D" id="3.40.50.2300">
    <property type="match status" value="2"/>
</dbReference>
<organism evidence="6 7">
    <name type="scientific">Methylobacterium terricola</name>
    <dbReference type="NCBI Taxonomy" id="2583531"/>
    <lineage>
        <taxon>Bacteria</taxon>
        <taxon>Pseudomonadati</taxon>
        <taxon>Pseudomonadota</taxon>
        <taxon>Alphaproteobacteria</taxon>
        <taxon>Hyphomicrobiales</taxon>
        <taxon>Methylobacteriaceae</taxon>
        <taxon>Methylobacterium</taxon>
    </lineage>
</organism>
<evidence type="ECO:0000313" key="6">
    <source>
        <dbReference type="EMBL" id="TNC11624.1"/>
    </source>
</evidence>
<evidence type="ECO:0000256" key="4">
    <source>
        <dbReference type="SAM" id="SignalP"/>
    </source>
</evidence>
<dbReference type="RefSeq" id="WP_139037144.1">
    <property type="nucleotide sequence ID" value="NZ_VDDA01000008.1"/>
</dbReference>
<dbReference type="InterPro" id="IPR051010">
    <property type="entry name" value="BCAA_transport"/>
</dbReference>
<dbReference type="Pfam" id="PF13458">
    <property type="entry name" value="Peripla_BP_6"/>
    <property type="match status" value="1"/>
</dbReference>
<evidence type="ECO:0000313" key="7">
    <source>
        <dbReference type="Proteomes" id="UP000305267"/>
    </source>
</evidence>
<reference evidence="6 7" key="1">
    <citation type="submission" date="2019-06" db="EMBL/GenBank/DDBJ databases">
        <title>Genome of Methylobacterium sp. 17Sr1-39.</title>
        <authorList>
            <person name="Seo T."/>
        </authorList>
    </citation>
    <scope>NUCLEOTIDE SEQUENCE [LARGE SCALE GENOMIC DNA]</scope>
    <source>
        <strain evidence="6 7">17Sr1-39</strain>
    </source>
</reference>
<dbReference type="EMBL" id="VDDA01000008">
    <property type="protein sequence ID" value="TNC11624.1"/>
    <property type="molecule type" value="Genomic_DNA"/>
</dbReference>
<comment type="similarity">
    <text evidence="1">Belongs to the leucine-binding protein family.</text>
</comment>
<keyword evidence="3" id="KW-0029">Amino-acid transport</keyword>
<comment type="caution">
    <text evidence="6">The sequence shown here is derived from an EMBL/GenBank/DDBJ whole genome shotgun (WGS) entry which is preliminary data.</text>
</comment>
<proteinExistence type="inferred from homology"/>
<sequence>MAKQGTGARGWSGRVAAAWLAACLGLPAAHAADEGPVRIGVLVDLEGTYADIGGLGAVEAVRMAVEDAGGSVLGKPIEVVSAGGQNKADVAANIARQWYDSGVDVITDLPSSAMALAVINLANEKKKLALVTSAGSSDITGRFCSPYAAHWTWDTYAMAKGTGAGVVKQGGTDWYFLTADYVFGQALERDTAAVVKANGGRVLGAVRHPLNTQDFSSFLLQAQSSKAKILGLANGGTDTINAIKQAREFGLTDSMQLVALIAFLSDVHSLGLTVAQGLLLTEAFYWDQDEETRAWSRRFFARMKRMPSMTQAGAYSGTLHYLKAVKAVGSKNPEAVMAQMRRTPINDFMTRDGVLRPDGRVVRDMYLFQAKTPAESTGEWDLYKLVRRIPGNEAFRPLGEGGCPLVP</sequence>
<evidence type="ECO:0000256" key="2">
    <source>
        <dbReference type="ARBA" id="ARBA00022729"/>
    </source>
</evidence>
<name>A0A5C4LDL4_9HYPH</name>
<dbReference type="GO" id="GO:0006865">
    <property type="term" value="P:amino acid transport"/>
    <property type="evidence" value="ECO:0007669"/>
    <property type="project" value="UniProtKB-KW"/>
</dbReference>
<dbReference type="InterPro" id="IPR028081">
    <property type="entry name" value="Leu-bd"/>
</dbReference>
<feature type="domain" description="Leucine-binding protein" evidence="5">
    <location>
        <begin position="36"/>
        <end position="371"/>
    </location>
</feature>
<evidence type="ECO:0000256" key="3">
    <source>
        <dbReference type="ARBA" id="ARBA00022970"/>
    </source>
</evidence>
<dbReference type="InterPro" id="IPR028082">
    <property type="entry name" value="Peripla_BP_I"/>
</dbReference>
<keyword evidence="3" id="KW-0813">Transport</keyword>